<keyword evidence="2" id="KW-1185">Reference proteome</keyword>
<accession>A0A6G0YBF8</accession>
<proteinExistence type="predicted"/>
<dbReference type="EMBL" id="VUJU01004979">
    <property type="protein sequence ID" value="KAF0752654.1"/>
    <property type="molecule type" value="Genomic_DNA"/>
</dbReference>
<comment type="caution">
    <text evidence="1">The sequence shown here is derived from an EMBL/GenBank/DDBJ whole genome shotgun (WGS) entry which is preliminary data.</text>
</comment>
<dbReference type="Proteomes" id="UP000478052">
    <property type="component" value="Unassembled WGS sequence"/>
</dbReference>
<dbReference type="AlphaFoldDB" id="A0A6G0YBF8"/>
<sequence>KISKAIASIYYIVLNIQCKKKNATAFLKLSVECFGTSNVDVDKYIQNKACQTQYFITMNAIDELNYTDDTVTLLEYWSKNYDGKESIYKLSKIFMDNDPKFKKKSGQDAFALRHEKSDLTADFFKSAQVITAQACGIFHRTVKRICAEARKSVDPETPDASPTFISPREGYKRAKTVSELDDFDSDIVRRTVYEFYDRSEYPTAQLILNAVRKKTLYRVRSIDAKAP</sequence>
<dbReference type="OrthoDB" id="2266637at2759"/>
<evidence type="ECO:0000313" key="2">
    <source>
        <dbReference type="Proteomes" id="UP000478052"/>
    </source>
</evidence>
<feature type="non-terminal residue" evidence="1">
    <location>
        <position position="1"/>
    </location>
</feature>
<evidence type="ECO:0000313" key="1">
    <source>
        <dbReference type="EMBL" id="KAF0752654.1"/>
    </source>
</evidence>
<reference evidence="1 2" key="1">
    <citation type="submission" date="2019-08" db="EMBL/GenBank/DDBJ databases">
        <title>Whole genome of Aphis craccivora.</title>
        <authorList>
            <person name="Voronova N.V."/>
            <person name="Shulinski R.S."/>
            <person name="Bandarenka Y.V."/>
            <person name="Zhorov D.G."/>
            <person name="Warner D."/>
        </authorList>
    </citation>
    <scope>NUCLEOTIDE SEQUENCE [LARGE SCALE GENOMIC DNA]</scope>
    <source>
        <strain evidence="1">180601</strain>
        <tissue evidence="1">Whole Body</tissue>
    </source>
</reference>
<name>A0A6G0YBF8_APHCR</name>
<protein>
    <submittedName>
        <fullName evidence="1">Uncharacterized protein</fullName>
    </submittedName>
</protein>
<organism evidence="1 2">
    <name type="scientific">Aphis craccivora</name>
    <name type="common">Cowpea aphid</name>
    <dbReference type="NCBI Taxonomy" id="307492"/>
    <lineage>
        <taxon>Eukaryota</taxon>
        <taxon>Metazoa</taxon>
        <taxon>Ecdysozoa</taxon>
        <taxon>Arthropoda</taxon>
        <taxon>Hexapoda</taxon>
        <taxon>Insecta</taxon>
        <taxon>Pterygota</taxon>
        <taxon>Neoptera</taxon>
        <taxon>Paraneoptera</taxon>
        <taxon>Hemiptera</taxon>
        <taxon>Sternorrhyncha</taxon>
        <taxon>Aphidomorpha</taxon>
        <taxon>Aphidoidea</taxon>
        <taxon>Aphididae</taxon>
        <taxon>Aphidini</taxon>
        <taxon>Aphis</taxon>
        <taxon>Aphis</taxon>
    </lineage>
</organism>
<gene>
    <name evidence="1" type="ORF">FWK35_00011978</name>
</gene>